<name>A0A3R5QX93_9CLOT</name>
<accession>A0A3R5QX93</accession>
<evidence type="ECO:0000313" key="2">
    <source>
        <dbReference type="Proteomes" id="UP000286268"/>
    </source>
</evidence>
<gene>
    <name evidence="1" type="ORF">C1I91_23990</name>
</gene>
<organism evidence="1 2">
    <name type="scientific">Clostridium manihotivorum</name>
    <dbReference type="NCBI Taxonomy" id="2320868"/>
    <lineage>
        <taxon>Bacteria</taxon>
        <taxon>Bacillati</taxon>
        <taxon>Bacillota</taxon>
        <taxon>Clostridia</taxon>
        <taxon>Eubacteriales</taxon>
        <taxon>Clostridiaceae</taxon>
        <taxon>Clostridium</taxon>
    </lineage>
</organism>
<sequence length="65" mass="7721">MNECCFECNKKLEGDEIAIYRRLVNRGATKYLCIDCLSKHFRCTRTLILERIEHFKEIGCTLFCK</sequence>
<dbReference type="AlphaFoldDB" id="A0A3R5QX93"/>
<dbReference type="Proteomes" id="UP000286268">
    <property type="component" value="Chromosome"/>
</dbReference>
<evidence type="ECO:0000313" key="1">
    <source>
        <dbReference type="EMBL" id="QAA34454.1"/>
    </source>
</evidence>
<protein>
    <submittedName>
        <fullName evidence="1">Uncharacterized protein</fullName>
    </submittedName>
</protein>
<keyword evidence="2" id="KW-1185">Reference proteome</keyword>
<reference evidence="1 2" key="1">
    <citation type="submission" date="2018-01" db="EMBL/GenBank/DDBJ databases">
        <title>Genome Sequencing and Assembly of Anaerobacter polyendosporus strain CT4.</title>
        <authorList>
            <person name="Tachaapaikoon C."/>
            <person name="Sutheeworapong S."/>
            <person name="Jenjaroenpun P."/>
            <person name="Wongsurawat T."/>
            <person name="Nookeaw I."/>
            <person name="Cheawchanlertfa P."/>
            <person name="Kosugi A."/>
            <person name="Cheevadhanarak S."/>
            <person name="Ratanakhanokchai K."/>
        </authorList>
    </citation>
    <scope>NUCLEOTIDE SEQUENCE [LARGE SCALE GENOMIC DNA]</scope>
    <source>
        <strain evidence="1 2">CT4</strain>
    </source>
</reference>
<dbReference type="KEGG" id="cmah:C1I91_23990"/>
<dbReference type="EMBL" id="CP025746">
    <property type="protein sequence ID" value="QAA34454.1"/>
    <property type="molecule type" value="Genomic_DNA"/>
</dbReference>
<dbReference type="OrthoDB" id="2625437at2"/>
<proteinExistence type="predicted"/>